<gene>
    <name evidence="1" type="ORF">RRG08_052863</name>
</gene>
<sequence>MFPKAWHPSRAMLKQISSGEKVTATVPAAARSYAWSTGSPGWTVWSFHSQAPASQESSHFFLAQLTVLIF</sequence>
<dbReference type="EMBL" id="JAWDGP010007670">
    <property type="protein sequence ID" value="KAK3709327.1"/>
    <property type="molecule type" value="Genomic_DNA"/>
</dbReference>
<name>A0AAE1CLV8_9GAST</name>
<accession>A0AAE1CLV8</accession>
<reference evidence="1" key="1">
    <citation type="journal article" date="2023" name="G3 (Bethesda)">
        <title>A reference genome for the long-term kleptoplast-retaining sea slug Elysia crispata morphotype clarki.</title>
        <authorList>
            <person name="Eastman K.E."/>
            <person name="Pendleton A.L."/>
            <person name="Shaikh M.A."/>
            <person name="Suttiyut T."/>
            <person name="Ogas R."/>
            <person name="Tomko P."/>
            <person name="Gavelis G."/>
            <person name="Widhalm J.R."/>
            <person name="Wisecaver J.H."/>
        </authorList>
    </citation>
    <scope>NUCLEOTIDE SEQUENCE</scope>
    <source>
        <strain evidence="1">ECLA1</strain>
    </source>
</reference>
<proteinExistence type="predicted"/>
<organism evidence="1 2">
    <name type="scientific">Elysia crispata</name>
    <name type="common">lettuce slug</name>
    <dbReference type="NCBI Taxonomy" id="231223"/>
    <lineage>
        <taxon>Eukaryota</taxon>
        <taxon>Metazoa</taxon>
        <taxon>Spiralia</taxon>
        <taxon>Lophotrochozoa</taxon>
        <taxon>Mollusca</taxon>
        <taxon>Gastropoda</taxon>
        <taxon>Heterobranchia</taxon>
        <taxon>Euthyneura</taxon>
        <taxon>Panpulmonata</taxon>
        <taxon>Sacoglossa</taxon>
        <taxon>Placobranchoidea</taxon>
        <taxon>Plakobranchidae</taxon>
        <taxon>Elysia</taxon>
    </lineage>
</organism>
<protein>
    <submittedName>
        <fullName evidence="1">Uncharacterized protein</fullName>
    </submittedName>
</protein>
<dbReference type="AlphaFoldDB" id="A0AAE1CLV8"/>
<evidence type="ECO:0000313" key="1">
    <source>
        <dbReference type="EMBL" id="KAK3709327.1"/>
    </source>
</evidence>
<evidence type="ECO:0000313" key="2">
    <source>
        <dbReference type="Proteomes" id="UP001283361"/>
    </source>
</evidence>
<keyword evidence="2" id="KW-1185">Reference proteome</keyword>
<comment type="caution">
    <text evidence="1">The sequence shown here is derived from an EMBL/GenBank/DDBJ whole genome shotgun (WGS) entry which is preliminary data.</text>
</comment>
<dbReference type="Proteomes" id="UP001283361">
    <property type="component" value="Unassembled WGS sequence"/>
</dbReference>